<keyword evidence="1" id="KW-0732">Signal</keyword>
<dbReference type="OrthoDB" id="3694481at2759"/>
<dbReference type="AlphaFoldDB" id="A0A1J9S6U3"/>
<keyword evidence="3" id="KW-1185">Reference proteome</keyword>
<dbReference type="EMBL" id="MNUE01000018">
    <property type="protein sequence ID" value="OJD35325.1"/>
    <property type="molecule type" value="Genomic_DNA"/>
</dbReference>
<accession>A0A1J9S6U3</accession>
<feature type="signal peptide" evidence="1">
    <location>
        <begin position="1"/>
        <end position="25"/>
    </location>
</feature>
<evidence type="ECO:0000313" key="2">
    <source>
        <dbReference type="EMBL" id="OJD35325.1"/>
    </source>
</evidence>
<comment type="caution">
    <text evidence="2">The sequence shown here is derived from an EMBL/GenBank/DDBJ whole genome shotgun (WGS) entry which is preliminary data.</text>
</comment>
<dbReference type="Proteomes" id="UP000183809">
    <property type="component" value="Unassembled WGS sequence"/>
</dbReference>
<evidence type="ECO:0000256" key="1">
    <source>
        <dbReference type="SAM" id="SignalP"/>
    </source>
</evidence>
<gene>
    <name evidence="2" type="ORF">BKCO1_18000138</name>
</gene>
<evidence type="ECO:0000313" key="3">
    <source>
        <dbReference type="Proteomes" id="UP000183809"/>
    </source>
</evidence>
<proteinExistence type="predicted"/>
<organism evidence="2 3">
    <name type="scientific">Diplodia corticola</name>
    <dbReference type="NCBI Taxonomy" id="236234"/>
    <lineage>
        <taxon>Eukaryota</taxon>
        <taxon>Fungi</taxon>
        <taxon>Dikarya</taxon>
        <taxon>Ascomycota</taxon>
        <taxon>Pezizomycotina</taxon>
        <taxon>Dothideomycetes</taxon>
        <taxon>Dothideomycetes incertae sedis</taxon>
        <taxon>Botryosphaeriales</taxon>
        <taxon>Botryosphaeriaceae</taxon>
        <taxon>Diplodia</taxon>
    </lineage>
</organism>
<reference evidence="2 3" key="1">
    <citation type="submission" date="2016-10" db="EMBL/GenBank/DDBJ databases">
        <title>Proteomics and genomics reveal pathogen-plant mechanisms compatible with a hemibiotrophic lifestyle of Diplodia corticola.</title>
        <authorList>
            <person name="Fernandes I."/>
            <person name="De Jonge R."/>
            <person name="Van De Peer Y."/>
            <person name="Devreese B."/>
            <person name="Alves A."/>
            <person name="Esteves A.C."/>
        </authorList>
    </citation>
    <scope>NUCLEOTIDE SEQUENCE [LARGE SCALE GENOMIC DNA]</scope>
    <source>
        <strain evidence="2 3">CBS 112549</strain>
    </source>
</reference>
<feature type="chain" id="PRO_5012046447" evidence="1">
    <location>
        <begin position="26"/>
        <end position="196"/>
    </location>
</feature>
<name>A0A1J9S6U3_9PEZI</name>
<sequence>MKSVAHFLVISGLALLGSAAPAAEARPLNGDADVSGTVGNVADAVSNPIALPSDVNSIPDAVVNAVQGILSGTCGIDWKCNVTLSGTIENLLVDGDKYTGQASVAAWCHEGRCYGASNMDTSGSAPLVITCDQVSGSKACTGTIGAAANVIFSNGKQLVTDSCALVKELWGWMTPSGYCSDGTCYASLNALGDPMY</sequence>
<protein>
    <submittedName>
        <fullName evidence="2">P-type atpase</fullName>
    </submittedName>
</protein>
<dbReference type="RefSeq" id="XP_020131585.1">
    <property type="nucleotide sequence ID" value="XM_020271771.1"/>
</dbReference>
<dbReference type="GeneID" id="31012030"/>